<evidence type="ECO:0000313" key="1">
    <source>
        <dbReference type="EMBL" id="OUI80502.1"/>
    </source>
</evidence>
<comment type="caution">
    <text evidence="1">The sequence shown here is derived from an EMBL/GenBank/DDBJ whole genome shotgun (WGS) entry which is preliminary data.</text>
</comment>
<dbReference type="Proteomes" id="UP000194639">
    <property type="component" value="Unassembled WGS sequence"/>
</dbReference>
<name>A0A252A0B0_9PROT</name>
<evidence type="ECO:0000313" key="2">
    <source>
        <dbReference type="Proteomes" id="UP000194639"/>
    </source>
</evidence>
<proteinExistence type="predicted"/>
<accession>A0A252A0B0</accession>
<dbReference type="EMBL" id="JOMO01000032">
    <property type="protein sequence ID" value="OUI80502.1"/>
    <property type="molecule type" value="Genomic_DNA"/>
</dbReference>
<sequence length="190" mass="22571">MDWNNEREEENFLRLYKAVKNNHPKLLTEFQKLPRTRSKKILRQRLGSQYEVMQQGRSDWIAVTCGPEATRLLKQLCIWFAQTGYFKHNQKLFRGEIFSSIIPSEFLREEQFWEIVRKFSGMPIIFETGHNISNQFFYRYFSTEGGFFSIFQFGSPQFLFIVCAISEDHLKEDREIPSGWHRSGLVGPKL</sequence>
<organism evidence="1 2">
    <name type="scientific">Acetobacter orientalis</name>
    <dbReference type="NCBI Taxonomy" id="146474"/>
    <lineage>
        <taxon>Bacteria</taxon>
        <taxon>Pseudomonadati</taxon>
        <taxon>Pseudomonadota</taxon>
        <taxon>Alphaproteobacteria</taxon>
        <taxon>Acetobacterales</taxon>
        <taxon>Acetobacteraceae</taxon>
        <taxon>Acetobacter</taxon>
    </lineage>
</organism>
<dbReference type="AlphaFoldDB" id="A0A252A0B0"/>
<protein>
    <submittedName>
        <fullName evidence="1">Uncharacterized protein</fullName>
    </submittedName>
</protein>
<gene>
    <name evidence="1" type="ORF">HK12_08430</name>
</gene>
<reference evidence="1 2" key="1">
    <citation type="submission" date="2014-06" db="EMBL/GenBank/DDBJ databases">
        <authorList>
            <person name="Ju J."/>
            <person name="Zhang J."/>
        </authorList>
    </citation>
    <scope>NUCLEOTIDE SEQUENCE [LARGE SCALE GENOMIC DNA]</scope>
    <source>
        <strain evidence="1">DmW_045</strain>
    </source>
</reference>